<evidence type="ECO:0000313" key="4">
    <source>
        <dbReference type="Proteomes" id="UP000284842"/>
    </source>
</evidence>
<dbReference type="InParanoid" id="A0A409X164"/>
<comment type="similarity">
    <text evidence="2">Belongs to the glycosyl hydrolase family 6.</text>
</comment>
<dbReference type="GO" id="GO:0030245">
    <property type="term" value="P:cellulose catabolic process"/>
    <property type="evidence" value="ECO:0007669"/>
    <property type="project" value="UniProtKB-KW"/>
</dbReference>
<dbReference type="OrthoDB" id="64893at2759"/>
<protein>
    <recommendedName>
        <fullName evidence="2">Glucanase</fullName>
        <ecNumber evidence="2">3.2.1.-</ecNumber>
    </recommendedName>
</protein>
<dbReference type="GO" id="GO:0004553">
    <property type="term" value="F:hydrolase activity, hydrolyzing O-glycosyl compounds"/>
    <property type="evidence" value="ECO:0007669"/>
    <property type="project" value="InterPro"/>
</dbReference>
<dbReference type="InterPro" id="IPR036434">
    <property type="entry name" value="Beta_cellobiohydrolase_sf"/>
</dbReference>
<feature type="binding site" evidence="1">
    <location>
        <position position="112"/>
    </location>
    <ligand>
        <name>substrate</name>
    </ligand>
</feature>
<name>A0A409X164_9AGAR</name>
<dbReference type="SUPFAM" id="SSF51989">
    <property type="entry name" value="Glycosyl hydrolases family 6, cellulases"/>
    <property type="match status" value="1"/>
</dbReference>
<evidence type="ECO:0000313" key="3">
    <source>
        <dbReference type="EMBL" id="PPQ84515.1"/>
    </source>
</evidence>
<keyword evidence="2" id="KW-0136">Cellulose degradation</keyword>
<dbReference type="EC" id="3.2.1.-" evidence="2"/>
<reference evidence="3 4" key="1">
    <citation type="journal article" date="2018" name="Evol. Lett.">
        <title>Horizontal gene cluster transfer increased hallucinogenic mushroom diversity.</title>
        <authorList>
            <person name="Reynolds H.T."/>
            <person name="Vijayakumar V."/>
            <person name="Gluck-Thaler E."/>
            <person name="Korotkin H.B."/>
            <person name="Matheny P.B."/>
            <person name="Slot J.C."/>
        </authorList>
    </citation>
    <scope>NUCLEOTIDE SEQUENCE [LARGE SCALE GENOMIC DNA]</scope>
    <source>
        <strain evidence="3 4">2629</strain>
    </source>
</reference>
<dbReference type="STRING" id="181874.A0A409X164"/>
<keyword evidence="2" id="KW-0378">Hydrolase</keyword>
<keyword evidence="2" id="KW-0119">Carbohydrate metabolism</keyword>
<dbReference type="InterPro" id="IPR016288">
    <property type="entry name" value="Beta_cellobiohydrolase"/>
</dbReference>
<keyword evidence="4" id="KW-1185">Reference proteome</keyword>
<proteinExistence type="inferred from homology"/>
<keyword evidence="2" id="KW-0624">Polysaccharide degradation</keyword>
<evidence type="ECO:0000256" key="2">
    <source>
        <dbReference type="RuleBase" id="RU361186"/>
    </source>
</evidence>
<dbReference type="Gene3D" id="3.20.20.40">
    <property type="entry name" value="1, 4-beta cellobiohydrolase"/>
    <property type="match status" value="1"/>
</dbReference>
<keyword evidence="2" id="KW-0326">Glycosidase</keyword>
<sequence length="377" mass="39599">MMEAASSITSRMDTMFDSDTNDGQEVFLLKFEVCAEIQAQGGVEMHVQEVFAGGVLDEGEEPEADPDVNSFYVYRFPDYVSAATAGALAITDFNLSQKALKVANVSNFLWIDRVAKIPEFEKALAGASITTGRAAPIVQIVLYNIPGRDCASLTPSSGDFEAGATGVEGYKKKFIDVIVELSKKYPSIPVVVILEPRSLASLITSLSVARCAAVASDYKSSIIYALQALSTSPSITTYIDISNAAVLGWPANIAPTAALLNQLYQAAGYPASVRGFATNVGGYNLLENLSTSPVDPNPNSSELAYVQALTKALLSSASISPFPAHAIINQARSGQGGKSQTCNLRTAGVGPRPGVGVVVSSVVDAIVWTERVGVGAS</sequence>
<dbReference type="AlphaFoldDB" id="A0A409X164"/>
<dbReference type="PRINTS" id="PR00733">
    <property type="entry name" value="GLHYDRLASE6"/>
</dbReference>
<dbReference type="PANTHER" id="PTHR34876:SF4">
    <property type="entry name" value="1,4-BETA-D-GLUCAN CELLOBIOHYDROLASE C-RELATED"/>
    <property type="match status" value="1"/>
</dbReference>
<dbReference type="Proteomes" id="UP000284842">
    <property type="component" value="Unassembled WGS sequence"/>
</dbReference>
<dbReference type="PANTHER" id="PTHR34876">
    <property type="match status" value="1"/>
</dbReference>
<dbReference type="PIRSF" id="PIRSF001100">
    <property type="entry name" value="Beta_cellobiohydrolase"/>
    <property type="match status" value="1"/>
</dbReference>
<dbReference type="Pfam" id="PF01341">
    <property type="entry name" value="Glyco_hydro_6"/>
    <property type="match status" value="1"/>
</dbReference>
<gene>
    <name evidence="3" type="ORF">CVT24_006855</name>
</gene>
<organism evidence="3 4">
    <name type="scientific">Panaeolus cyanescens</name>
    <dbReference type="NCBI Taxonomy" id="181874"/>
    <lineage>
        <taxon>Eukaryota</taxon>
        <taxon>Fungi</taxon>
        <taxon>Dikarya</taxon>
        <taxon>Basidiomycota</taxon>
        <taxon>Agaricomycotina</taxon>
        <taxon>Agaricomycetes</taxon>
        <taxon>Agaricomycetidae</taxon>
        <taxon>Agaricales</taxon>
        <taxon>Agaricineae</taxon>
        <taxon>Galeropsidaceae</taxon>
        <taxon>Panaeolus</taxon>
    </lineage>
</organism>
<evidence type="ECO:0000256" key="1">
    <source>
        <dbReference type="PIRSR" id="PIRSR001100-2"/>
    </source>
</evidence>
<feature type="binding site" evidence="1">
    <location>
        <position position="110"/>
    </location>
    <ligand>
        <name>substrate</name>
    </ligand>
</feature>
<comment type="caution">
    <text evidence="3">The sequence shown here is derived from an EMBL/GenBank/DDBJ whole genome shotgun (WGS) entry which is preliminary data.</text>
</comment>
<accession>A0A409X164</accession>
<dbReference type="EMBL" id="NHTK01004861">
    <property type="protein sequence ID" value="PPQ84515.1"/>
    <property type="molecule type" value="Genomic_DNA"/>
</dbReference>